<keyword evidence="1" id="KW-0812">Transmembrane</keyword>
<organism evidence="3 4">
    <name type="scientific">Paucilactobacillus suebicus DSM 5007 = KCTC 3549</name>
    <dbReference type="NCBI Taxonomy" id="1423807"/>
    <lineage>
        <taxon>Bacteria</taxon>
        <taxon>Bacillati</taxon>
        <taxon>Bacillota</taxon>
        <taxon>Bacilli</taxon>
        <taxon>Lactobacillales</taxon>
        <taxon>Lactobacillaceae</taxon>
        <taxon>Paucilactobacillus</taxon>
    </lineage>
</organism>
<dbReference type="PANTHER" id="PTHR43031">
    <property type="entry name" value="FAD-DEPENDENT OXIDOREDUCTASE"/>
    <property type="match status" value="1"/>
</dbReference>
<dbReference type="Gene3D" id="3.40.250.10">
    <property type="entry name" value="Rhodanese-like domain"/>
    <property type="match status" value="1"/>
</dbReference>
<dbReference type="SMART" id="SM00450">
    <property type="entry name" value="RHOD"/>
    <property type="match status" value="1"/>
</dbReference>
<dbReference type="InterPro" id="IPR050229">
    <property type="entry name" value="GlpE_sulfurtransferase"/>
</dbReference>
<comment type="caution">
    <text evidence="3">The sequence shown here is derived from an EMBL/GenBank/DDBJ whole genome shotgun (WGS) entry which is preliminary data.</text>
</comment>
<dbReference type="eggNOG" id="COG0607">
    <property type="taxonomic scope" value="Bacteria"/>
</dbReference>
<keyword evidence="1" id="KW-0472">Membrane</keyword>
<dbReference type="Pfam" id="PF00581">
    <property type="entry name" value="Rhodanese"/>
    <property type="match status" value="1"/>
</dbReference>
<keyword evidence="4" id="KW-1185">Reference proteome</keyword>
<evidence type="ECO:0000259" key="2">
    <source>
        <dbReference type="PROSITE" id="PS50206"/>
    </source>
</evidence>
<dbReference type="Proteomes" id="UP000051820">
    <property type="component" value="Unassembled WGS sequence"/>
</dbReference>
<dbReference type="AlphaFoldDB" id="A0A0R1W6C7"/>
<dbReference type="GO" id="GO:0016740">
    <property type="term" value="F:transferase activity"/>
    <property type="evidence" value="ECO:0007669"/>
    <property type="project" value="UniProtKB-KW"/>
</dbReference>
<proteinExistence type="predicted"/>
<reference evidence="3 4" key="1">
    <citation type="journal article" date="2015" name="Genome Announc.">
        <title>Expanding the biotechnology potential of lactobacilli through comparative genomics of 213 strains and associated genera.</title>
        <authorList>
            <person name="Sun Z."/>
            <person name="Harris H.M."/>
            <person name="McCann A."/>
            <person name="Guo C."/>
            <person name="Argimon S."/>
            <person name="Zhang W."/>
            <person name="Yang X."/>
            <person name="Jeffery I.B."/>
            <person name="Cooney J.C."/>
            <person name="Kagawa T.F."/>
            <person name="Liu W."/>
            <person name="Song Y."/>
            <person name="Salvetti E."/>
            <person name="Wrobel A."/>
            <person name="Rasinkangas P."/>
            <person name="Parkhill J."/>
            <person name="Rea M.C."/>
            <person name="O'Sullivan O."/>
            <person name="Ritari J."/>
            <person name="Douillard F.P."/>
            <person name="Paul Ross R."/>
            <person name="Yang R."/>
            <person name="Briner A.E."/>
            <person name="Felis G.E."/>
            <person name="de Vos W.M."/>
            <person name="Barrangou R."/>
            <person name="Klaenhammer T.R."/>
            <person name="Caufield P.W."/>
            <person name="Cui Y."/>
            <person name="Zhang H."/>
            <person name="O'Toole P.W."/>
        </authorList>
    </citation>
    <scope>NUCLEOTIDE SEQUENCE [LARGE SCALE GENOMIC DNA]</scope>
    <source>
        <strain evidence="3 4">DSM 5007</strain>
    </source>
</reference>
<dbReference type="InterPro" id="IPR001763">
    <property type="entry name" value="Rhodanese-like_dom"/>
</dbReference>
<dbReference type="STRING" id="1423807.FD16_GL001352"/>
<dbReference type="SUPFAM" id="SSF52821">
    <property type="entry name" value="Rhodanese/Cell cycle control phosphatase"/>
    <property type="match status" value="1"/>
</dbReference>
<accession>A0A0R1W6C7</accession>
<dbReference type="EMBL" id="AZGF01000003">
    <property type="protein sequence ID" value="KRM13207.1"/>
    <property type="molecule type" value="Genomic_DNA"/>
</dbReference>
<name>A0A0R1W6C7_9LACO</name>
<sequence length="142" mass="16234">MEEFDLVVGVSKALIAVDVILLIVIVIWIGSTITQSIRRKRFAKVLEEDVFEDGMRKAQVIDLREKTDFDKGHILGARSVPYSMLKQRYVEIRKDLPVYLYDQGMTLSTRAASTLGKQGYKDISILKNGYARWSGKTKTKKY</sequence>
<dbReference type="PANTHER" id="PTHR43031:SF18">
    <property type="entry name" value="RHODANESE-RELATED SULFURTRANSFERASES"/>
    <property type="match status" value="1"/>
</dbReference>
<evidence type="ECO:0000313" key="3">
    <source>
        <dbReference type="EMBL" id="KRM13207.1"/>
    </source>
</evidence>
<gene>
    <name evidence="3" type="ORF">FD16_GL001352</name>
</gene>
<feature type="domain" description="Rhodanese" evidence="2">
    <location>
        <begin position="54"/>
        <end position="142"/>
    </location>
</feature>
<evidence type="ECO:0000256" key="1">
    <source>
        <dbReference type="SAM" id="Phobius"/>
    </source>
</evidence>
<dbReference type="PROSITE" id="PS50206">
    <property type="entry name" value="RHODANESE_3"/>
    <property type="match status" value="1"/>
</dbReference>
<dbReference type="CDD" id="cd00158">
    <property type="entry name" value="RHOD"/>
    <property type="match status" value="1"/>
</dbReference>
<evidence type="ECO:0000313" key="4">
    <source>
        <dbReference type="Proteomes" id="UP000051820"/>
    </source>
</evidence>
<keyword evidence="3" id="KW-0808">Transferase</keyword>
<dbReference type="PATRIC" id="fig|1423807.3.peg.1379"/>
<protein>
    <submittedName>
        <fullName evidence="3">Rhodanese-related sulfurtransferase</fullName>
    </submittedName>
</protein>
<keyword evidence="1" id="KW-1133">Transmembrane helix</keyword>
<dbReference type="InterPro" id="IPR036873">
    <property type="entry name" value="Rhodanese-like_dom_sf"/>
</dbReference>
<feature type="transmembrane region" description="Helical" evidence="1">
    <location>
        <begin position="6"/>
        <end position="31"/>
    </location>
</feature>